<dbReference type="GO" id="GO:0016125">
    <property type="term" value="P:sterol metabolic process"/>
    <property type="evidence" value="ECO:0007669"/>
    <property type="project" value="TreeGrafter"/>
</dbReference>
<evidence type="ECO:0000256" key="4">
    <source>
        <dbReference type="ARBA" id="ARBA00022723"/>
    </source>
</evidence>
<comment type="subcellular location">
    <subcellularLocation>
        <location evidence="1">Membrane</location>
        <topology evidence="1">Single-pass membrane protein</topology>
    </subcellularLocation>
</comment>
<evidence type="ECO:0000313" key="9">
    <source>
        <dbReference type="EMBL" id="OMO93870.1"/>
    </source>
</evidence>
<dbReference type="PRINTS" id="PR00385">
    <property type="entry name" value="P450"/>
</dbReference>
<dbReference type="OMA" id="MAFEYSA"/>
<dbReference type="PANTHER" id="PTHR24286:SF185">
    <property type="entry name" value="CYTOCHROME P450 87A3-LIKE"/>
    <property type="match status" value="1"/>
</dbReference>
<dbReference type="Gramene" id="OMO93870">
    <property type="protein sequence ID" value="OMO93870"/>
    <property type="gene ID" value="CCACVL1_06304"/>
</dbReference>
<dbReference type="EMBL" id="AWWV01008019">
    <property type="protein sequence ID" value="OMO93870.1"/>
    <property type="molecule type" value="Genomic_DNA"/>
</dbReference>
<reference evidence="9 10" key="1">
    <citation type="submission" date="2013-09" db="EMBL/GenBank/DDBJ databases">
        <title>Corchorus capsularis genome sequencing.</title>
        <authorList>
            <person name="Alam M."/>
            <person name="Haque M.S."/>
            <person name="Islam M.S."/>
            <person name="Emdad E.M."/>
            <person name="Islam M.M."/>
            <person name="Ahmed B."/>
            <person name="Halim A."/>
            <person name="Hossen Q.M.M."/>
            <person name="Hossain M.Z."/>
            <person name="Ahmed R."/>
            <person name="Khan M.M."/>
            <person name="Islam R."/>
            <person name="Rashid M.M."/>
            <person name="Khan S.A."/>
            <person name="Rahman M.S."/>
            <person name="Alam M."/>
        </authorList>
    </citation>
    <scope>NUCLEOTIDE SEQUENCE [LARGE SCALE GENOMIC DNA]</scope>
    <source>
        <strain evidence="10">cv. CVL-1</strain>
        <tissue evidence="9">Whole seedling</tissue>
    </source>
</reference>
<evidence type="ECO:0000256" key="8">
    <source>
        <dbReference type="RuleBase" id="RU000461"/>
    </source>
</evidence>
<dbReference type="InterPro" id="IPR001128">
    <property type="entry name" value="Cyt_P450"/>
</dbReference>
<dbReference type="GO" id="GO:0016705">
    <property type="term" value="F:oxidoreductase activity, acting on paired donors, with incorporation or reduction of molecular oxygen"/>
    <property type="evidence" value="ECO:0007669"/>
    <property type="project" value="InterPro"/>
</dbReference>
<keyword evidence="8" id="KW-0560">Oxidoreductase</keyword>
<dbReference type="PRINTS" id="PR00463">
    <property type="entry name" value="EP450I"/>
</dbReference>
<dbReference type="InterPro" id="IPR017972">
    <property type="entry name" value="Cyt_P450_CS"/>
</dbReference>
<dbReference type="PANTHER" id="PTHR24286">
    <property type="entry name" value="CYTOCHROME P450 26"/>
    <property type="match status" value="1"/>
</dbReference>
<evidence type="ECO:0000256" key="5">
    <source>
        <dbReference type="ARBA" id="ARBA00022989"/>
    </source>
</evidence>
<keyword evidence="6 7" id="KW-0408">Iron</keyword>
<proteinExistence type="inferred from homology"/>
<keyword evidence="7 8" id="KW-0349">Heme</keyword>
<dbReference type="GO" id="GO:0005506">
    <property type="term" value="F:iron ion binding"/>
    <property type="evidence" value="ECO:0007669"/>
    <property type="project" value="InterPro"/>
</dbReference>
<dbReference type="InterPro" id="IPR036396">
    <property type="entry name" value="Cyt_P450_sf"/>
</dbReference>
<evidence type="ECO:0000313" key="10">
    <source>
        <dbReference type="Proteomes" id="UP000188268"/>
    </source>
</evidence>
<evidence type="ECO:0000256" key="7">
    <source>
        <dbReference type="PIRSR" id="PIRSR602401-1"/>
    </source>
</evidence>
<dbReference type="OrthoDB" id="1372046at2759"/>
<comment type="cofactor">
    <cofactor evidence="7">
        <name>heme</name>
        <dbReference type="ChEBI" id="CHEBI:30413"/>
    </cofactor>
</comment>
<dbReference type="CDD" id="cd11043">
    <property type="entry name" value="CYP90-like"/>
    <property type="match status" value="1"/>
</dbReference>
<dbReference type="GO" id="GO:0004497">
    <property type="term" value="F:monooxygenase activity"/>
    <property type="evidence" value="ECO:0007669"/>
    <property type="project" value="UniProtKB-KW"/>
</dbReference>
<name>A0A1R3JGD5_COCAP</name>
<protein>
    <submittedName>
        <fullName evidence="9">Cytochrome P450</fullName>
    </submittedName>
</protein>
<comment type="caution">
    <text evidence="9">The sequence shown here is derived from an EMBL/GenBank/DDBJ whole genome shotgun (WGS) entry which is preliminary data.</text>
</comment>
<dbReference type="GO" id="GO:0016132">
    <property type="term" value="P:brassinosteroid biosynthetic process"/>
    <property type="evidence" value="ECO:0007669"/>
    <property type="project" value="TreeGrafter"/>
</dbReference>
<organism evidence="9 10">
    <name type="scientific">Corchorus capsularis</name>
    <name type="common">Jute</name>
    <dbReference type="NCBI Taxonomy" id="210143"/>
    <lineage>
        <taxon>Eukaryota</taxon>
        <taxon>Viridiplantae</taxon>
        <taxon>Streptophyta</taxon>
        <taxon>Embryophyta</taxon>
        <taxon>Tracheophyta</taxon>
        <taxon>Spermatophyta</taxon>
        <taxon>Magnoliopsida</taxon>
        <taxon>eudicotyledons</taxon>
        <taxon>Gunneridae</taxon>
        <taxon>Pentapetalae</taxon>
        <taxon>rosids</taxon>
        <taxon>malvids</taxon>
        <taxon>Malvales</taxon>
        <taxon>Malvaceae</taxon>
        <taxon>Grewioideae</taxon>
        <taxon>Apeibeae</taxon>
        <taxon>Corchorus</taxon>
    </lineage>
</organism>
<keyword evidence="5" id="KW-0472">Membrane</keyword>
<keyword evidence="5" id="KW-1133">Transmembrane helix</keyword>
<evidence type="ECO:0000256" key="1">
    <source>
        <dbReference type="ARBA" id="ARBA00004167"/>
    </source>
</evidence>
<feature type="binding site" description="axial binding residue" evidence="7">
    <location>
        <position position="281"/>
    </location>
    <ligand>
        <name>heme</name>
        <dbReference type="ChEBI" id="CHEBI:30413"/>
    </ligand>
    <ligandPart>
        <name>Fe</name>
        <dbReference type="ChEBI" id="CHEBI:18248"/>
    </ligandPart>
</feature>
<dbReference type="GO" id="GO:0016020">
    <property type="term" value="C:membrane"/>
    <property type="evidence" value="ECO:0007669"/>
    <property type="project" value="UniProtKB-SubCell"/>
</dbReference>
<keyword evidence="3" id="KW-0812">Transmembrane</keyword>
<keyword evidence="8" id="KW-0503">Monooxygenase</keyword>
<accession>A0A1R3JGD5</accession>
<evidence type="ECO:0000256" key="3">
    <source>
        <dbReference type="ARBA" id="ARBA00022692"/>
    </source>
</evidence>
<dbReference type="PROSITE" id="PS00086">
    <property type="entry name" value="CYTOCHROME_P450"/>
    <property type="match status" value="1"/>
</dbReference>
<keyword evidence="4 7" id="KW-0479">Metal-binding</keyword>
<dbReference type="STRING" id="210143.A0A1R3JGD5"/>
<dbReference type="SUPFAM" id="SSF48264">
    <property type="entry name" value="Cytochrome P450"/>
    <property type="match status" value="1"/>
</dbReference>
<dbReference type="GO" id="GO:0020037">
    <property type="term" value="F:heme binding"/>
    <property type="evidence" value="ECO:0007669"/>
    <property type="project" value="InterPro"/>
</dbReference>
<evidence type="ECO:0000256" key="6">
    <source>
        <dbReference type="ARBA" id="ARBA00023004"/>
    </source>
</evidence>
<dbReference type="Pfam" id="PF00067">
    <property type="entry name" value="p450"/>
    <property type="match status" value="1"/>
</dbReference>
<gene>
    <name evidence="9" type="ORF">CCACVL1_06304</name>
</gene>
<keyword evidence="10" id="KW-1185">Reference proteome</keyword>
<comment type="similarity">
    <text evidence="2 8">Belongs to the cytochrome P450 family.</text>
</comment>
<evidence type="ECO:0000256" key="2">
    <source>
        <dbReference type="ARBA" id="ARBA00010617"/>
    </source>
</evidence>
<sequence>MDECIRRYLSSWAALGVVDAKEATSKMAFEYSAKKIISYDEERIHGKVRESFKMFTDGLVSFPLNIPGTAYHASMQGRKNAMKVIKDIVAKRKLATKSGGEIENNDFLDYLLNQAAKEDNFFNESIAENLVFFIFFAANETTSPALTIAIKLIADHPQVLAELRKEHEAILRNRSNNCHESNSNITWQEYKSMTFTHMVINEVIRVANIASGLFRKVVKDVEIKGYTIPEGWLVYAAASVVHMDPNIYEDPCTFNPWRWEGKELNAGSKTFMAFGGGVRLCVGAEFAKLQMAILIHHLVTKYRWSVLDGGKIIRKPYVTFPNGLHIEISELK</sequence>
<dbReference type="Gene3D" id="1.10.630.10">
    <property type="entry name" value="Cytochrome P450"/>
    <property type="match status" value="1"/>
</dbReference>
<dbReference type="Proteomes" id="UP000188268">
    <property type="component" value="Unassembled WGS sequence"/>
</dbReference>
<dbReference type="AlphaFoldDB" id="A0A1R3JGD5"/>
<dbReference type="InterPro" id="IPR002401">
    <property type="entry name" value="Cyt_P450_E_grp-I"/>
</dbReference>
<dbReference type="GO" id="GO:0010268">
    <property type="term" value="P:brassinosteroid homeostasis"/>
    <property type="evidence" value="ECO:0007669"/>
    <property type="project" value="TreeGrafter"/>
</dbReference>